<keyword evidence="2" id="KW-1185">Reference proteome</keyword>
<proteinExistence type="predicted"/>
<organism evidence="1 2">
    <name type="scientific">Advenella mimigardefordensis (strain DSM 17166 / LMG 22922 / DPN7)</name>
    <dbReference type="NCBI Taxonomy" id="1247726"/>
    <lineage>
        <taxon>Bacteria</taxon>
        <taxon>Pseudomonadati</taxon>
        <taxon>Pseudomonadota</taxon>
        <taxon>Betaproteobacteria</taxon>
        <taxon>Burkholderiales</taxon>
        <taxon>Alcaligenaceae</taxon>
    </lineage>
</organism>
<gene>
    <name evidence="1" type="ORF">MIM_c37690</name>
</gene>
<name>W0PH55_ADVMD</name>
<dbReference type="Proteomes" id="UP000019095">
    <property type="component" value="Chromosome"/>
</dbReference>
<evidence type="ECO:0000313" key="1">
    <source>
        <dbReference type="EMBL" id="AHG65826.1"/>
    </source>
</evidence>
<sequence length="57" mass="6563">MDEAKRGMENALRANPLDIKGQYESQIKDLQQAYGEAINHRHPHQALNMKTLPKHLL</sequence>
<accession>W0PH55</accession>
<reference evidence="1 2" key="1">
    <citation type="journal article" date="2014" name="Microbiology">
        <title>Unravelling the complete genome sequence of Advenella mimigardefordensis strain DPN7T and novel insights in the catabolism of the xenobiotic polythioester precursor 3,3'-dithiodipropionate.</title>
        <authorList>
            <person name="Wubbeler J.H."/>
            <person name="Hiessl S."/>
            <person name="Schuldes J."/>
            <person name="Thurmer A."/>
            <person name="Daniel R."/>
            <person name="Steinbuchel A."/>
        </authorList>
    </citation>
    <scope>NUCLEOTIDE SEQUENCE [LARGE SCALE GENOMIC DNA]</scope>
    <source>
        <strain evidence="2">DSM 17166 / LMG 22922 / DPN7</strain>
    </source>
</reference>
<dbReference type="eggNOG" id="COG2963">
    <property type="taxonomic scope" value="Bacteria"/>
</dbReference>
<protein>
    <submittedName>
        <fullName evidence="1">Putative transposase-like protein</fullName>
    </submittedName>
</protein>
<dbReference type="STRING" id="1247726.MIM_c37690"/>
<dbReference type="EMBL" id="CP003915">
    <property type="protein sequence ID" value="AHG65826.1"/>
    <property type="molecule type" value="Genomic_DNA"/>
</dbReference>
<dbReference type="KEGG" id="amim:MIM_c37690"/>
<dbReference type="PATRIC" id="fig|1247726.3.peg.4162"/>
<evidence type="ECO:0000313" key="2">
    <source>
        <dbReference type="Proteomes" id="UP000019095"/>
    </source>
</evidence>
<dbReference type="AlphaFoldDB" id="W0PH55"/>
<dbReference type="HOGENOM" id="CLU_2986222_0_0_4"/>